<evidence type="ECO:0000313" key="2">
    <source>
        <dbReference type="EMBL" id="KPA76467.1"/>
    </source>
</evidence>
<evidence type="ECO:0000256" key="1">
    <source>
        <dbReference type="SAM" id="MobiDB-lite"/>
    </source>
</evidence>
<name>A0A0M9FUX8_LEPPY</name>
<organism evidence="2 3">
    <name type="scientific">Leptomonas pyrrhocoris</name>
    <name type="common">Firebug parasite</name>
    <dbReference type="NCBI Taxonomy" id="157538"/>
    <lineage>
        <taxon>Eukaryota</taxon>
        <taxon>Discoba</taxon>
        <taxon>Euglenozoa</taxon>
        <taxon>Kinetoplastea</taxon>
        <taxon>Metakinetoplastina</taxon>
        <taxon>Trypanosomatida</taxon>
        <taxon>Trypanosomatidae</taxon>
        <taxon>Leishmaniinae</taxon>
        <taxon>Leptomonas</taxon>
    </lineage>
</organism>
<feature type="compositionally biased region" description="Low complexity" evidence="1">
    <location>
        <begin position="215"/>
        <end position="228"/>
    </location>
</feature>
<dbReference type="VEuPathDB" id="TriTrypDB:LpyrH10_20_1040"/>
<dbReference type="RefSeq" id="XP_015654906.1">
    <property type="nucleotide sequence ID" value="XM_015806542.1"/>
</dbReference>
<feature type="region of interest" description="Disordered" evidence="1">
    <location>
        <begin position="197"/>
        <end position="228"/>
    </location>
</feature>
<dbReference type="OrthoDB" id="263199at2759"/>
<comment type="caution">
    <text evidence="2">The sequence shown here is derived from an EMBL/GenBank/DDBJ whole genome shotgun (WGS) entry which is preliminary data.</text>
</comment>
<dbReference type="EMBL" id="LGTL01000020">
    <property type="protein sequence ID" value="KPA76467.1"/>
    <property type="molecule type" value="Genomic_DNA"/>
</dbReference>
<protein>
    <submittedName>
        <fullName evidence="2">Uncharacterized protein</fullName>
    </submittedName>
</protein>
<dbReference type="Proteomes" id="UP000037923">
    <property type="component" value="Unassembled WGS sequence"/>
</dbReference>
<sequence>MSSPQTDTDHDRVGDHIAIAFTQSQYPVPYTDQSIPGSTPGHRLRRLGRQHQPDDILYNHLSHALIAHGDCSSHDAVNATPWEGNADHPHPPGGNYVLHSKNGGKRHYDELSGMYSELPWQPSKRMIWPLQEDERRLVPHRRGRGIYNNTDCFIHPDAEAAQKQREQDGERQRDRGCRAHVCGAPDHTLAELGMMYEQQQRKPKESTSVVRPSEGSAPSPSSSTVAVAAAATADGAPATPAKKDARTAAAAVVVEDGVRNKAYYGLTLLPSVGPGVPPPRSTVAEAEAVAEYHRDQHMRSTMHLQKETLSAKATRAADVQSVRELPNW</sequence>
<proteinExistence type="predicted"/>
<gene>
    <name evidence="2" type="ORF">ABB37_07781</name>
</gene>
<dbReference type="AlphaFoldDB" id="A0A0M9FUX8"/>
<dbReference type="RefSeq" id="XP_015654907.1">
    <property type="nucleotide sequence ID" value="XM_015806543.1"/>
</dbReference>
<keyword evidence="3" id="KW-1185">Reference proteome</keyword>
<accession>A0A0M9FUX8</accession>
<dbReference type="GeneID" id="26908066"/>
<evidence type="ECO:0000313" key="3">
    <source>
        <dbReference type="Proteomes" id="UP000037923"/>
    </source>
</evidence>
<dbReference type="OMA" id="TDGWIHP"/>
<dbReference type="EMBL" id="LGTL01000020">
    <property type="protein sequence ID" value="KPA76468.1"/>
    <property type="molecule type" value="Genomic_DNA"/>
</dbReference>
<reference evidence="2 3" key="1">
    <citation type="submission" date="2015-07" db="EMBL/GenBank/DDBJ databases">
        <title>High-quality genome of monoxenous trypanosomatid Leptomonas pyrrhocoris.</title>
        <authorList>
            <person name="Flegontov P."/>
            <person name="Butenko A."/>
            <person name="Firsov S."/>
            <person name="Vlcek C."/>
            <person name="Logacheva M.D."/>
            <person name="Field M."/>
            <person name="Filatov D."/>
            <person name="Flegontova O."/>
            <person name="Gerasimov E."/>
            <person name="Jackson A.P."/>
            <person name="Kelly S."/>
            <person name="Opperdoes F."/>
            <person name="O'Reilly A."/>
            <person name="Votypka J."/>
            <person name="Yurchenko V."/>
            <person name="Lukes J."/>
        </authorList>
    </citation>
    <scope>NUCLEOTIDE SEQUENCE [LARGE SCALE GENOMIC DNA]</scope>
    <source>
        <strain evidence="2">H10</strain>
    </source>
</reference>